<organism evidence="14 16">
    <name type="scientific">Xiamenia xianingshaonis</name>
    <dbReference type="NCBI Taxonomy" id="2682776"/>
    <lineage>
        <taxon>Bacteria</taxon>
        <taxon>Bacillati</taxon>
        <taxon>Actinomycetota</taxon>
        <taxon>Coriobacteriia</taxon>
        <taxon>Eggerthellales</taxon>
        <taxon>Eggerthellaceae</taxon>
        <taxon>Xiamenia</taxon>
    </lineage>
</organism>
<dbReference type="InterPro" id="IPR022635">
    <property type="entry name" value="DNA_polIII_beta_C"/>
</dbReference>
<dbReference type="PANTHER" id="PTHR30478">
    <property type="entry name" value="DNA POLYMERASE III SUBUNIT BETA"/>
    <property type="match status" value="1"/>
</dbReference>
<keyword evidence="15" id="KW-1185">Reference proteome</keyword>
<dbReference type="SUPFAM" id="SSF55979">
    <property type="entry name" value="DNA clamp"/>
    <property type="match status" value="3"/>
</dbReference>
<dbReference type="GO" id="GO:0009360">
    <property type="term" value="C:DNA polymerase III complex"/>
    <property type="evidence" value="ECO:0007669"/>
    <property type="project" value="InterPro"/>
</dbReference>
<dbReference type="EMBL" id="WPCR01000004">
    <property type="protein sequence ID" value="NHM13946.1"/>
    <property type="molecule type" value="Genomic_DNA"/>
</dbReference>
<protein>
    <recommendedName>
        <fullName evidence="9">Beta sliding clamp</fullName>
    </recommendedName>
</protein>
<dbReference type="Pfam" id="PF02767">
    <property type="entry name" value="DNA_pol3_beta_2"/>
    <property type="match status" value="1"/>
</dbReference>
<reference evidence="14" key="2">
    <citation type="submission" date="2021-04" db="EMBL/GenBank/DDBJ databases">
        <title>Novel species in family Eggerthellaceae.</title>
        <authorList>
            <person name="Zhang G."/>
        </authorList>
    </citation>
    <scope>NUCLEOTIDE SEQUENCE</scope>
    <source>
        <strain evidence="14">Zg-886</strain>
    </source>
</reference>
<dbReference type="InterPro" id="IPR022634">
    <property type="entry name" value="DNA_polIII_beta_N"/>
</dbReference>
<evidence type="ECO:0000259" key="12">
    <source>
        <dbReference type="Pfam" id="PF02768"/>
    </source>
</evidence>
<evidence type="ECO:0000313" key="15">
    <source>
        <dbReference type="Proteomes" id="UP000636394"/>
    </source>
</evidence>
<dbReference type="Pfam" id="PF00712">
    <property type="entry name" value="DNA_pol3_beta"/>
    <property type="match status" value="1"/>
</dbReference>
<evidence type="ECO:0000256" key="4">
    <source>
        <dbReference type="ARBA" id="ARBA00022679"/>
    </source>
</evidence>
<comment type="subcellular location">
    <subcellularLocation>
        <location evidence="1 9">Cytoplasm</location>
    </subcellularLocation>
</comment>
<keyword evidence="3 9" id="KW-0963">Cytoplasm</keyword>
<feature type="domain" description="DNA polymerase III beta sliding clamp central" evidence="11">
    <location>
        <begin position="134"/>
        <end position="242"/>
    </location>
</feature>
<dbReference type="PANTHER" id="PTHR30478:SF0">
    <property type="entry name" value="BETA SLIDING CLAMP"/>
    <property type="match status" value="1"/>
</dbReference>
<proteinExistence type="inferred from homology"/>
<evidence type="ECO:0000256" key="1">
    <source>
        <dbReference type="ARBA" id="ARBA00004496"/>
    </source>
</evidence>
<keyword evidence="7 9" id="KW-0239">DNA-directed DNA polymerase</keyword>
<dbReference type="GO" id="GO:0003677">
    <property type="term" value="F:DNA binding"/>
    <property type="evidence" value="ECO:0007669"/>
    <property type="project" value="UniProtKB-UniRule"/>
</dbReference>
<evidence type="ECO:0000313" key="16">
    <source>
        <dbReference type="Proteomes" id="UP000671910"/>
    </source>
</evidence>
<feature type="domain" description="DNA polymerase III beta sliding clamp C-terminal" evidence="12">
    <location>
        <begin position="244"/>
        <end position="365"/>
    </location>
</feature>
<dbReference type="Pfam" id="PF02768">
    <property type="entry name" value="DNA_pol3_beta_3"/>
    <property type="match status" value="1"/>
</dbReference>
<keyword evidence="6 9" id="KW-0235">DNA replication</keyword>
<gene>
    <name evidence="14" type="primary">dnaN</name>
    <name evidence="13" type="ORF">GMI68_04035</name>
    <name evidence="14" type="ORF">J7S26_08555</name>
</gene>
<dbReference type="PIRSF" id="PIRSF000804">
    <property type="entry name" value="DNA_pol_III_b"/>
    <property type="match status" value="1"/>
</dbReference>
<evidence type="ECO:0000313" key="14">
    <source>
        <dbReference type="EMBL" id="QTU84370.1"/>
    </source>
</evidence>
<evidence type="ECO:0000313" key="13">
    <source>
        <dbReference type="EMBL" id="NHM13946.1"/>
    </source>
</evidence>
<feature type="domain" description="DNA polymerase III beta sliding clamp N-terminal" evidence="10">
    <location>
        <begin position="1"/>
        <end position="118"/>
    </location>
</feature>
<evidence type="ECO:0000256" key="6">
    <source>
        <dbReference type="ARBA" id="ARBA00022705"/>
    </source>
</evidence>
<dbReference type="InterPro" id="IPR001001">
    <property type="entry name" value="DNA_polIII_beta"/>
</dbReference>
<evidence type="ECO:0000256" key="3">
    <source>
        <dbReference type="ARBA" id="ARBA00022490"/>
    </source>
</evidence>
<dbReference type="EMBL" id="CP072829">
    <property type="protein sequence ID" value="QTU84370.1"/>
    <property type="molecule type" value="Genomic_DNA"/>
</dbReference>
<comment type="function">
    <text evidence="9">Confers DNA tethering and processivity to DNA polymerases and other proteins. Acts as a clamp, forming a ring around DNA (a reaction catalyzed by the clamp-loading complex) which diffuses in an ATP-independent manner freely and bidirectionally along dsDNA. Initially characterized for its ability to contact the catalytic subunit of DNA polymerase III (Pol III), a complex, multichain enzyme responsible for most of the replicative synthesis in bacteria; Pol III exhibits 3'-5' exonuclease proofreading activity. The beta chain is required for initiation of replication as well as for processivity of DNA replication.</text>
</comment>
<comment type="similarity">
    <text evidence="2 9">Belongs to the beta sliding clamp family.</text>
</comment>
<comment type="subunit">
    <text evidence="9">Forms a ring-shaped head-to-tail homodimer around DNA.</text>
</comment>
<sequence length="367" mass="39540">MKFSINRTELQTALSVVLKGVSASSTLPVLAGGIFAEAAGDSLILQSTDLVKSIKYTLPALVEEEGRTVFLGKLLLDIVKNLPDAAVHIADAGDSASITCDTISYDVKTLSPEDFPDFPNVAADQEVRLLFPLFSSMVKKVARIVSRDESRAILTGVLLSLEGDVLKMVATDSYRLAVAQAQVPAEDVEDFEAVIGGSFLQEIAALPKSEEDVRLGLSENQVVVTYQNTVFINRRIGGVFPNYRQLLPESHATRVRLRTEDVLSAVKRTSVLSQSSSPVRFAVDLDAPIVQLSSVAQDVGSAQQSLSCEGEGESMEIAFNGAYLVDGLSSVPSEFVNLDLQDSMKPGIFTAEGDESYLYLVMPVRIS</sequence>
<evidence type="ECO:0000256" key="2">
    <source>
        <dbReference type="ARBA" id="ARBA00010752"/>
    </source>
</evidence>
<dbReference type="RefSeq" id="WP_166339068.1">
    <property type="nucleotide sequence ID" value="NZ_CP072829.1"/>
</dbReference>
<dbReference type="InterPro" id="IPR022637">
    <property type="entry name" value="DNA_polIII_beta_cen"/>
</dbReference>
<dbReference type="InterPro" id="IPR046938">
    <property type="entry name" value="DNA_clamp_sf"/>
</dbReference>
<evidence type="ECO:0000256" key="5">
    <source>
        <dbReference type="ARBA" id="ARBA00022695"/>
    </source>
</evidence>
<dbReference type="NCBIfam" id="TIGR00663">
    <property type="entry name" value="dnan"/>
    <property type="match status" value="1"/>
</dbReference>
<keyword evidence="8" id="KW-0238">DNA-binding</keyword>
<evidence type="ECO:0000259" key="10">
    <source>
        <dbReference type="Pfam" id="PF00712"/>
    </source>
</evidence>
<dbReference type="AlphaFoldDB" id="A0A9E6SUB6"/>
<reference evidence="13 15" key="1">
    <citation type="submission" date="2019-11" db="EMBL/GenBank/DDBJ databases">
        <title>Eggerthellaceae novel genus isolated from the rectal contents of marmort.</title>
        <authorList>
            <person name="Zhang G."/>
        </authorList>
    </citation>
    <scope>NUCLEOTIDE SEQUENCE [LARGE SCALE GENOMIC DNA]</scope>
    <source>
        <strain evidence="13">Zg-886</strain>
        <strain evidence="15">zg-886</strain>
    </source>
</reference>
<evidence type="ECO:0000256" key="9">
    <source>
        <dbReference type="PIRNR" id="PIRNR000804"/>
    </source>
</evidence>
<dbReference type="Gene3D" id="3.70.10.10">
    <property type="match status" value="1"/>
</dbReference>
<evidence type="ECO:0000256" key="8">
    <source>
        <dbReference type="ARBA" id="ARBA00023125"/>
    </source>
</evidence>
<dbReference type="GO" id="GO:0006271">
    <property type="term" value="P:DNA strand elongation involved in DNA replication"/>
    <property type="evidence" value="ECO:0007669"/>
    <property type="project" value="TreeGrafter"/>
</dbReference>
<evidence type="ECO:0000256" key="7">
    <source>
        <dbReference type="ARBA" id="ARBA00022932"/>
    </source>
</evidence>
<dbReference type="Proteomes" id="UP000671910">
    <property type="component" value="Chromosome"/>
</dbReference>
<dbReference type="SMART" id="SM00480">
    <property type="entry name" value="POL3Bc"/>
    <property type="match status" value="1"/>
</dbReference>
<dbReference type="GO" id="GO:0008408">
    <property type="term" value="F:3'-5' exonuclease activity"/>
    <property type="evidence" value="ECO:0007669"/>
    <property type="project" value="InterPro"/>
</dbReference>
<accession>A0A9E6SUB6</accession>
<keyword evidence="4 9" id="KW-0808">Transferase</keyword>
<dbReference type="Proteomes" id="UP000636394">
    <property type="component" value="Unassembled WGS sequence"/>
</dbReference>
<dbReference type="Gene3D" id="3.10.150.10">
    <property type="entry name" value="DNA Polymerase III, subunit A, domain 2"/>
    <property type="match status" value="1"/>
</dbReference>
<dbReference type="GO" id="GO:0005737">
    <property type="term" value="C:cytoplasm"/>
    <property type="evidence" value="ECO:0007669"/>
    <property type="project" value="UniProtKB-SubCell"/>
</dbReference>
<name>A0A9E6SUB6_9ACTN</name>
<keyword evidence="5 9" id="KW-0548">Nucleotidyltransferase</keyword>
<dbReference type="CDD" id="cd00140">
    <property type="entry name" value="beta_clamp"/>
    <property type="match status" value="1"/>
</dbReference>
<dbReference type="KEGG" id="ebz:J7S26_08555"/>
<evidence type="ECO:0000259" key="11">
    <source>
        <dbReference type="Pfam" id="PF02767"/>
    </source>
</evidence>
<dbReference type="GO" id="GO:0003887">
    <property type="term" value="F:DNA-directed DNA polymerase activity"/>
    <property type="evidence" value="ECO:0007669"/>
    <property type="project" value="UniProtKB-UniRule"/>
</dbReference>